<name>B2JP48_PARP8</name>
<protein>
    <submittedName>
        <fullName evidence="1">Uncharacterized protein</fullName>
    </submittedName>
</protein>
<sequence>MRLPVTQCIGVQTGGAPLFAYILLSILSMRRQLLPRASLCLVQQSISSDLHSRKLSDGFARNNAASVACHACFPCASATCHLRQQAMSIFTMIDRLLNQPERLAHCCA</sequence>
<dbReference type="KEGG" id="bph:Bphy_5525"/>
<dbReference type="HOGENOM" id="CLU_2192079_0_0_4"/>
<accession>B2JP48</accession>
<proteinExistence type="predicted"/>
<organism evidence="1 2">
    <name type="scientific">Paraburkholderia phymatum (strain DSM 17167 / CIP 108236 / LMG 21445 / STM815)</name>
    <name type="common">Burkholderia phymatum</name>
    <dbReference type="NCBI Taxonomy" id="391038"/>
    <lineage>
        <taxon>Bacteria</taxon>
        <taxon>Pseudomonadati</taxon>
        <taxon>Pseudomonadota</taxon>
        <taxon>Betaproteobacteria</taxon>
        <taxon>Burkholderiales</taxon>
        <taxon>Burkholderiaceae</taxon>
        <taxon>Paraburkholderia</taxon>
    </lineage>
</organism>
<dbReference type="EMBL" id="CP001044">
    <property type="protein sequence ID" value="ACC74601.1"/>
    <property type="molecule type" value="Genomic_DNA"/>
</dbReference>
<evidence type="ECO:0000313" key="2">
    <source>
        <dbReference type="Proteomes" id="UP000001192"/>
    </source>
</evidence>
<keyword evidence="2" id="KW-1185">Reference proteome</keyword>
<dbReference type="Proteomes" id="UP000001192">
    <property type="component" value="Chromosome 2"/>
</dbReference>
<dbReference type="STRING" id="391038.Bphy_5525"/>
<reference evidence="2" key="1">
    <citation type="journal article" date="2014" name="Stand. Genomic Sci.">
        <title>Complete genome sequence of Burkholderia phymatum STM815(T), a broad host range and efficient nitrogen-fixing symbiont of Mimosa species.</title>
        <authorList>
            <person name="Moulin L."/>
            <person name="Klonowska A."/>
            <person name="Caroline B."/>
            <person name="Booth K."/>
            <person name="Vriezen J.A."/>
            <person name="Melkonian R."/>
            <person name="James E.K."/>
            <person name="Young J.P."/>
            <person name="Bena G."/>
            <person name="Hauser L."/>
            <person name="Land M."/>
            <person name="Kyrpides N."/>
            <person name="Bruce D."/>
            <person name="Chain P."/>
            <person name="Copeland A."/>
            <person name="Pitluck S."/>
            <person name="Woyke T."/>
            <person name="Lizotte-Waniewski M."/>
            <person name="Bristow J."/>
            <person name="Riley M."/>
        </authorList>
    </citation>
    <scope>NUCLEOTIDE SEQUENCE [LARGE SCALE GENOMIC DNA]</scope>
    <source>
        <strain evidence="2">DSM 17167 / CIP 108236 / LMG 21445 / STM815</strain>
    </source>
</reference>
<evidence type="ECO:0000313" key="1">
    <source>
        <dbReference type="EMBL" id="ACC74601.1"/>
    </source>
</evidence>
<gene>
    <name evidence="1" type="ordered locus">Bphy_5525</name>
</gene>
<dbReference type="AlphaFoldDB" id="B2JP48"/>